<dbReference type="GO" id="GO:0005525">
    <property type="term" value="F:GTP binding"/>
    <property type="evidence" value="ECO:0007669"/>
    <property type="project" value="UniProtKB-KW"/>
</dbReference>
<dbReference type="InterPro" id="IPR052915">
    <property type="entry name" value="RtcB-like"/>
</dbReference>
<protein>
    <recommendedName>
        <fullName evidence="1">3'-phosphate/5'-hydroxy nucleic acid ligase</fullName>
        <ecNumber evidence="1">6.5.1.8</ecNumber>
    </recommendedName>
</protein>
<gene>
    <name evidence="10" type="ORF">Xbud_00239</name>
</gene>
<dbReference type="GO" id="GO:0006281">
    <property type="term" value="P:DNA repair"/>
    <property type="evidence" value="ECO:0007669"/>
    <property type="project" value="TreeGrafter"/>
</dbReference>
<proteinExistence type="predicted"/>
<dbReference type="Proteomes" id="UP000225833">
    <property type="component" value="Unassembled WGS sequence"/>
</dbReference>
<accession>A0A2D0J5B3</accession>
<dbReference type="PANTHER" id="PTHR43749:SF2">
    <property type="entry name" value="RNA-SPLICING LIGASE RTCB"/>
    <property type="match status" value="1"/>
</dbReference>
<name>A0A2D0J5B3_XENBU</name>
<keyword evidence="7 9" id="KW-0464">Manganese</keyword>
<dbReference type="InterPro" id="IPR001233">
    <property type="entry name" value="RtcB"/>
</dbReference>
<keyword evidence="5" id="KW-0692">RNA repair</keyword>
<sequence length="191" mass="20764">MKTTEIKTNGYNLLTQENGAPVKMWANGVPVDPKAITQLQNTAKMLFVFKHMAVMPDVHFGKGSTIGSVIPTGGAIIPVEIGVDIGCGMIAVRTSLVASDLPDNLLNIRHAIEVAVPHGRNINRGGRDKGSWHDAPEMKKRFTVSDQKRATAHVECRKDSDVIDEIPMAYKDIDAVMAAQSSLVKVVHTLR</sequence>
<dbReference type="EMBL" id="NIBS01000001">
    <property type="protein sequence ID" value="PHM29702.1"/>
    <property type="molecule type" value="Genomic_DNA"/>
</dbReference>
<evidence type="ECO:0000256" key="8">
    <source>
        <dbReference type="ARBA" id="ARBA00047746"/>
    </source>
</evidence>
<dbReference type="Pfam" id="PF01139">
    <property type="entry name" value="RtcB"/>
    <property type="match status" value="2"/>
</dbReference>
<dbReference type="SUPFAM" id="SSF103365">
    <property type="entry name" value="Hypothetical protein PH1602"/>
    <property type="match status" value="2"/>
</dbReference>
<evidence type="ECO:0000256" key="7">
    <source>
        <dbReference type="ARBA" id="ARBA00023211"/>
    </source>
</evidence>
<organism evidence="10 11">
    <name type="scientific">Xenorhabdus budapestensis</name>
    <dbReference type="NCBI Taxonomy" id="290110"/>
    <lineage>
        <taxon>Bacteria</taxon>
        <taxon>Pseudomonadati</taxon>
        <taxon>Pseudomonadota</taxon>
        <taxon>Gammaproteobacteria</taxon>
        <taxon>Enterobacterales</taxon>
        <taxon>Morganellaceae</taxon>
        <taxon>Xenorhabdus</taxon>
    </lineage>
</organism>
<comment type="cofactor">
    <cofactor evidence="9">
        <name>Mn(2+)</name>
        <dbReference type="ChEBI" id="CHEBI:29035"/>
    </cofactor>
    <text evidence="9">Binds 2 manganese ions per subunit.</text>
</comment>
<dbReference type="GO" id="GO:0003909">
    <property type="term" value="F:DNA ligase activity"/>
    <property type="evidence" value="ECO:0007669"/>
    <property type="project" value="TreeGrafter"/>
</dbReference>
<comment type="catalytic activity">
    <reaction evidence="8">
        <text>a 3'-end 3'-phospho-ribonucleotide-RNA + a 5'-end dephospho-ribonucleoside-RNA + GTP = a ribonucleotidyl-ribonucleotide-RNA + GMP + diphosphate</text>
        <dbReference type="Rhea" id="RHEA:68076"/>
        <dbReference type="Rhea" id="RHEA-COMP:10463"/>
        <dbReference type="Rhea" id="RHEA-COMP:13936"/>
        <dbReference type="Rhea" id="RHEA-COMP:17355"/>
        <dbReference type="ChEBI" id="CHEBI:33019"/>
        <dbReference type="ChEBI" id="CHEBI:37565"/>
        <dbReference type="ChEBI" id="CHEBI:58115"/>
        <dbReference type="ChEBI" id="CHEBI:83062"/>
        <dbReference type="ChEBI" id="CHEBI:138284"/>
        <dbReference type="ChEBI" id="CHEBI:173118"/>
        <dbReference type="EC" id="6.5.1.8"/>
    </reaction>
</comment>
<evidence type="ECO:0000256" key="4">
    <source>
        <dbReference type="ARBA" id="ARBA00022741"/>
    </source>
</evidence>
<dbReference type="PANTHER" id="PTHR43749">
    <property type="entry name" value="RNA-SPLICING LIGASE RTCB"/>
    <property type="match status" value="1"/>
</dbReference>
<dbReference type="Gene3D" id="3.90.1860.10">
    <property type="entry name" value="tRNA-splicing ligase RtcB"/>
    <property type="match status" value="2"/>
</dbReference>
<dbReference type="EC" id="6.5.1.8" evidence="1"/>
<evidence type="ECO:0000256" key="1">
    <source>
        <dbReference type="ARBA" id="ARBA00012726"/>
    </source>
</evidence>
<evidence type="ECO:0000313" key="10">
    <source>
        <dbReference type="EMBL" id="PHM29702.1"/>
    </source>
</evidence>
<keyword evidence="6" id="KW-0342">GTP-binding</keyword>
<comment type="caution">
    <text evidence="10">The sequence shown here is derived from an EMBL/GenBank/DDBJ whole genome shotgun (WGS) entry which is preliminary data.</text>
</comment>
<dbReference type="AlphaFoldDB" id="A0A2D0J5B3"/>
<evidence type="ECO:0000256" key="6">
    <source>
        <dbReference type="ARBA" id="ARBA00023134"/>
    </source>
</evidence>
<dbReference type="GO" id="GO:0006396">
    <property type="term" value="P:RNA processing"/>
    <property type="evidence" value="ECO:0007669"/>
    <property type="project" value="InterPro"/>
</dbReference>
<evidence type="ECO:0000256" key="5">
    <source>
        <dbReference type="ARBA" id="ARBA00022800"/>
    </source>
</evidence>
<evidence type="ECO:0000256" key="2">
    <source>
        <dbReference type="ARBA" id="ARBA00022598"/>
    </source>
</evidence>
<evidence type="ECO:0000313" key="11">
    <source>
        <dbReference type="Proteomes" id="UP000225833"/>
    </source>
</evidence>
<feature type="binding site" evidence="9">
    <location>
        <position position="84"/>
    </location>
    <ligand>
        <name>Mn(2+)</name>
        <dbReference type="ChEBI" id="CHEBI:29035"/>
        <label>1</label>
    </ligand>
</feature>
<keyword evidence="3 9" id="KW-0479">Metal-binding</keyword>
<dbReference type="GO" id="GO:0170057">
    <property type="term" value="F:RNA ligase (GTP) activity"/>
    <property type="evidence" value="ECO:0007669"/>
    <property type="project" value="UniProtKB-EC"/>
</dbReference>
<keyword evidence="2 10" id="KW-0436">Ligase</keyword>
<keyword evidence="4" id="KW-0547">Nucleotide-binding</keyword>
<evidence type="ECO:0000256" key="9">
    <source>
        <dbReference type="PIRSR" id="PIRSR601233-3"/>
    </source>
</evidence>
<dbReference type="InterPro" id="IPR036025">
    <property type="entry name" value="RtcB-like_sf"/>
</dbReference>
<reference evidence="10 11" key="1">
    <citation type="journal article" date="2017" name="Nat. Microbiol.">
        <title>Natural product diversity associated with the nematode symbionts Photorhabdus and Xenorhabdus.</title>
        <authorList>
            <person name="Tobias N.J."/>
            <person name="Wolff H."/>
            <person name="Djahanschiri B."/>
            <person name="Grundmann F."/>
            <person name="Kronenwerth M."/>
            <person name="Shi Y.M."/>
            <person name="Simonyi S."/>
            <person name="Grun P."/>
            <person name="Shapiro-Ilan D."/>
            <person name="Pidot S.J."/>
            <person name="Stinear T.P."/>
            <person name="Ebersberger I."/>
            <person name="Bode H.B."/>
        </authorList>
    </citation>
    <scope>NUCLEOTIDE SEQUENCE [LARGE SCALE GENOMIC DNA]</scope>
    <source>
        <strain evidence="10 11">DSM 16342</strain>
    </source>
</reference>
<dbReference type="GO" id="GO:0042245">
    <property type="term" value="P:RNA repair"/>
    <property type="evidence" value="ECO:0007669"/>
    <property type="project" value="UniProtKB-KW"/>
</dbReference>
<dbReference type="GO" id="GO:0030145">
    <property type="term" value="F:manganese ion binding"/>
    <property type="evidence" value="ECO:0007669"/>
    <property type="project" value="TreeGrafter"/>
</dbReference>
<evidence type="ECO:0000256" key="3">
    <source>
        <dbReference type="ARBA" id="ARBA00022723"/>
    </source>
</evidence>